<accession>A0A371ELE2</accession>
<keyword evidence="3" id="KW-1185">Reference proteome</keyword>
<dbReference type="EMBL" id="QJKJ01013244">
    <property type="protein sequence ID" value="RDX66860.1"/>
    <property type="molecule type" value="Genomic_DNA"/>
</dbReference>
<dbReference type="CDD" id="cd09279">
    <property type="entry name" value="RNase_HI_like"/>
    <property type="match status" value="1"/>
</dbReference>
<dbReference type="OrthoDB" id="1698855at2759"/>
<protein>
    <recommendedName>
        <fullName evidence="1">RNase H type-1 domain-containing protein</fullName>
    </recommendedName>
</protein>
<gene>
    <name evidence="2" type="ORF">CR513_54328</name>
</gene>
<evidence type="ECO:0000313" key="3">
    <source>
        <dbReference type="Proteomes" id="UP000257109"/>
    </source>
</evidence>
<sequence>MALSKYDITYVSRNTIKGSALAEHLAYHPLADPQPLCHEFLNEHIMATSEVEPQYEEEWTMWFDGASNVLGNGIGVVLASPRDQYFPFSAKLGFDYANNMAKYEACTMGLIMALEHQVKRLRVYGDSALEIIGAFDDITFHHVPREENQIADALATLSAMVQYLDRATVEADLEPWYSDIKKYLEKGEYPKGASKNSKRTLRRLANGYLLSVTVLYKRNTDMTLLRYVDRREAEQNNRGSPCGNLRHTCKWSRSSS</sequence>
<dbReference type="GO" id="GO:0004523">
    <property type="term" value="F:RNA-DNA hybrid ribonuclease activity"/>
    <property type="evidence" value="ECO:0007669"/>
    <property type="project" value="InterPro"/>
</dbReference>
<dbReference type="PANTHER" id="PTHR48475:SF1">
    <property type="entry name" value="RNASE H TYPE-1 DOMAIN-CONTAINING PROTEIN"/>
    <property type="match status" value="1"/>
</dbReference>
<reference evidence="2" key="1">
    <citation type="submission" date="2018-05" db="EMBL/GenBank/DDBJ databases">
        <title>Draft genome of Mucuna pruriens seed.</title>
        <authorList>
            <person name="Nnadi N.E."/>
            <person name="Vos R."/>
            <person name="Hasami M.H."/>
            <person name="Devisetty U.K."/>
            <person name="Aguiy J.C."/>
        </authorList>
    </citation>
    <scope>NUCLEOTIDE SEQUENCE [LARGE SCALE GENOMIC DNA]</scope>
    <source>
        <strain evidence="2">JCA_2017</strain>
    </source>
</reference>
<dbReference type="SUPFAM" id="SSF53098">
    <property type="entry name" value="Ribonuclease H-like"/>
    <property type="match status" value="1"/>
</dbReference>
<dbReference type="STRING" id="157652.A0A371ELE2"/>
<dbReference type="InterPro" id="IPR036397">
    <property type="entry name" value="RNaseH_sf"/>
</dbReference>
<feature type="non-terminal residue" evidence="2">
    <location>
        <position position="1"/>
    </location>
</feature>
<feature type="domain" description="RNase H type-1" evidence="1">
    <location>
        <begin position="73"/>
        <end position="128"/>
    </location>
</feature>
<dbReference type="AlphaFoldDB" id="A0A371ELE2"/>
<dbReference type="InterPro" id="IPR012337">
    <property type="entry name" value="RNaseH-like_sf"/>
</dbReference>
<dbReference type="PANTHER" id="PTHR48475">
    <property type="entry name" value="RIBONUCLEASE H"/>
    <property type="match status" value="1"/>
</dbReference>
<dbReference type="GO" id="GO:0003676">
    <property type="term" value="F:nucleic acid binding"/>
    <property type="evidence" value="ECO:0007669"/>
    <property type="project" value="InterPro"/>
</dbReference>
<dbReference type="Gene3D" id="3.30.420.10">
    <property type="entry name" value="Ribonuclease H-like superfamily/Ribonuclease H"/>
    <property type="match status" value="1"/>
</dbReference>
<dbReference type="Pfam" id="PF13456">
    <property type="entry name" value="RVT_3"/>
    <property type="match status" value="1"/>
</dbReference>
<evidence type="ECO:0000313" key="2">
    <source>
        <dbReference type="EMBL" id="RDX66860.1"/>
    </source>
</evidence>
<name>A0A371ELE2_MUCPR</name>
<comment type="caution">
    <text evidence="2">The sequence shown here is derived from an EMBL/GenBank/DDBJ whole genome shotgun (WGS) entry which is preliminary data.</text>
</comment>
<evidence type="ECO:0000259" key="1">
    <source>
        <dbReference type="Pfam" id="PF13456"/>
    </source>
</evidence>
<proteinExistence type="predicted"/>
<dbReference type="Proteomes" id="UP000257109">
    <property type="component" value="Unassembled WGS sequence"/>
</dbReference>
<dbReference type="InterPro" id="IPR002156">
    <property type="entry name" value="RNaseH_domain"/>
</dbReference>
<organism evidence="2 3">
    <name type="scientific">Mucuna pruriens</name>
    <name type="common">Velvet bean</name>
    <name type="synonym">Dolichos pruriens</name>
    <dbReference type="NCBI Taxonomy" id="157652"/>
    <lineage>
        <taxon>Eukaryota</taxon>
        <taxon>Viridiplantae</taxon>
        <taxon>Streptophyta</taxon>
        <taxon>Embryophyta</taxon>
        <taxon>Tracheophyta</taxon>
        <taxon>Spermatophyta</taxon>
        <taxon>Magnoliopsida</taxon>
        <taxon>eudicotyledons</taxon>
        <taxon>Gunneridae</taxon>
        <taxon>Pentapetalae</taxon>
        <taxon>rosids</taxon>
        <taxon>fabids</taxon>
        <taxon>Fabales</taxon>
        <taxon>Fabaceae</taxon>
        <taxon>Papilionoideae</taxon>
        <taxon>50 kb inversion clade</taxon>
        <taxon>NPAAA clade</taxon>
        <taxon>indigoferoid/millettioid clade</taxon>
        <taxon>Phaseoleae</taxon>
        <taxon>Mucuna</taxon>
    </lineage>
</organism>